<protein>
    <submittedName>
        <fullName evidence="1">Uncharacterized protein</fullName>
    </submittedName>
</protein>
<evidence type="ECO:0000313" key="1">
    <source>
        <dbReference type="EMBL" id="OLF06372.1"/>
    </source>
</evidence>
<name>A0A7Z0WG04_9PSEU</name>
<evidence type="ECO:0000313" key="2">
    <source>
        <dbReference type="Proteomes" id="UP000185696"/>
    </source>
</evidence>
<comment type="caution">
    <text evidence="1">The sequence shown here is derived from an EMBL/GenBank/DDBJ whole genome shotgun (WGS) entry which is preliminary data.</text>
</comment>
<dbReference type="Proteomes" id="UP000185696">
    <property type="component" value="Unassembled WGS sequence"/>
</dbReference>
<organism evidence="1 2">
    <name type="scientific">Actinophytocola xinjiangensis</name>
    <dbReference type="NCBI Taxonomy" id="485602"/>
    <lineage>
        <taxon>Bacteria</taxon>
        <taxon>Bacillati</taxon>
        <taxon>Actinomycetota</taxon>
        <taxon>Actinomycetes</taxon>
        <taxon>Pseudonocardiales</taxon>
        <taxon>Pseudonocardiaceae</taxon>
    </lineage>
</organism>
<dbReference type="AlphaFoldDB" id="A0A7Z0WG04"/>
<reference evidence="1 2" key="1">
    <citation type="submission" date="2016-12" db="EMBL/GenBank/DDBJ databases">
        <title>The draft genome sequence of Actinophytocola xinjiangensis.</title>
        <authorList>
            <person name="Wang W."/>
            <person name="Yuan L."/>
        </authorList>
    </citation>
    <scope>NUCLEOTIDE SEQUENCE [LARGE SCALE GENOMIC DNA]</scope>
    <source>
        <strain evidence="1 2">CGMCC 4.4663</strain>
    </source>
</reference>
<dbReference type="EMBL" id="MSIF01000022">
    <property type="protein sequence ID" value="OLF06372.1"/>
    <property type="molecule type" value="Genomic_DNA"/>
</dbReference>
<keyword evidence="2" id="KW-1185">Reference proteome</keyword>
<sequence>MAEGFTVGLTAFSGATAAVEQAVGHYRSLADALEGDLTSVRDTTSLTGGFGATGHFQGLLAEFSHEWLATMAEFVKEERAFVTFLEGFAKRLEQTRGEYQSTEARHAEVFENISRSIGER</sequence>
<gene>
    <name evidence="1" type="ORF">BLA60_32605</name>
</gene>
<accession>A0A7Z0WG04</accession>
<dbReference type="RefSeq" id="WP_075136874.1">
    <property type="nucleotide sequence ID" value="NZ_MSIF01000022.1"/>
</dbReference>
<dbReference type="OrthoDB" id="9931751at2"/>
<proteinExistence type="predicted"/>